<organism evidence="2 3">
    <name type="scientific">Menidia menidia</name>
    <name type="common">Atlantic silverside</name>
    <dbReference type="NCBI Taxonomy" id="238744"/>
    <lineage>
        <taxon>Eukaryota</taxon>
        <taxon>Metazoa</taxon>
        <taxon>Chordata</taxon>
        <taxon>Craniata</taxon>
        <taxon>Vertebrata</taxon>
        <taxon>Euteleostomi</taxon>
        <taxon>Actinopterygii</taxon>
        <taxon>Neopterygii</taxon>
        <taxon>Teleostei</taxon>
        <taxon>Neoteleostei</taxon>
        <taxon>Acanthomorphata</taxon>
        <taxon>Ovalentaria</taxon>
        <taxon>Atherinomorphae</taxon>
        <taxon>Atheriniformes</taxon>
        <taxon>Atherinopsidae</taxon>
        <taxon>Menidiinae</taxon>
        <taxon>Menidia</taxon>
    </lineage>
</organism>
<dbReference type="InterPro" id="IPR026152">
    <property type="entry name" value="SARG"/>
</dbReference>
<feature type="compositionally biased region" description="Pro residues" evidence="1">
    <location>
        <begin position="360"/>
        <end position="390"/>
    </location>
</feature>
<feature type="compositionally biased region" description="Low complexity" evidence="1">
    <location>
        <begin position="391"/>
        <end position="412"/>
    </location>
</feature>
<keyword evidence="3" id="KW-1185">Reference proteome</keyword>
<feature type="compositionally biased region" description="Polar residues" evidence="1">
    <location>
        <begin position="173"/>
        <end position="187"/>
    </location>
</feature>
<name>A0A8S4BZT9_9TELE</name>
<feature type="compositionally biased region" description="Low complexity" evidence="1">
    <location>
        <begin position="302"/>
        <end position="317"/>
    </location>
</feature>
<dbReference type="AlphaFoldDB" id="A0A8S4BZT9"/>
<feature type="compositionally biased region" description="Pro residues" evidence="1">
    <location>
        <begin position="252"/>
        <end position="262"/>
    </location>
</feature>
<reference evidence="2" key="1">
    <citation type="submission" date="2021-05" db="EMBL/GenBank/DDBJ databases">
        <authorList>
            <person name="Tigano A."/>
        </authorList>
    </citation>
    <scope>NUCLEOTIDE SEQUENCE</scope>
</reference>
<evidence type="ECO:0000256" key="1">
    <source>
        <dbReference type="SAM" id="MobiDB-lite"/>
    </source>
</evidence>
<accession>A0A8S4BZT9</accession>
<feature type="region of interest" description="Disordered" evidence="1">
    <location>
        <begin position="64"/>
        <end position="89"/>
    </location>
</feature>
<dbReference type="PANTHER" id="PTHR21555:SF0">
    <property type="entry name" value="SPECIFICALLY ANDROGEN-REGULATED GENE PROTEIN"/>
    <property type="match status" value="1"/>
</dbReference>
<dbReference type="EMBL" id="CAJRST010041110">
    <property type="protein sequence ID" value="CAG6021706.1"/>
    <property type="molecule type" value="Genomic_DNA"/>
</dbReference>
<protein>
    <submittedName>
        <fullName evidence="2">(Atlantic silverside) hypothetical protein</fullName>
    </submittedName>
</protein>
<evidence type="ECO:0000313" key="2">
    <source>
        <dbReference type="EMBL" id="CAG6021706.1"/>
    </source>
</evidence>
<feature type="region of interest" description="Disordered" evidence="1">
    <location>
        <begin position="302"/>
        <end position="547"/>
    </location>
</feature>
<proteinExistence type="predicted"/>
<gene>
    <name evidence="2" type="ORF">MMEN_LOCUS21900</name>
</gene>
<comment type="caution">
    <text evidence="2">The sequence shown here is derived from an EMBL/GenBank/DDBJ whole genome shotgun (WGS) entry which is preliminary data.</text>
</comment>
<dbReference type="OrthoDB" id="9898538at2759"/>
<dbReference type="Pfam" id="PF15385">
    <property type="entry name" value="SARG"/>
    <property type="match status" value="1"/>
</dbReference>
<dbReference type="Proteomes" id="UP000677803">
    <property type="component" value="Unassembled WGS sequence"/>
</dbReference>
<evidence type="ECO:0000313" key="3">
    <source>
        <dbReference type="Proteomes" id="UP000677803"/>
    </source>
</evidence>
<feature type="region of interest" description="Disordered" evidence="1">
    <location>
        <begin position="117"/>
        <end position="289"/>
    </location>
</feature>
<dbReference type="PANTHER" id="PTHR21555">
    <property type="entry name" value="SPECIFICALLY ANDROGEN-REGULATED GENE PROTEIN"/>
    <property type="match status" value="1"/>
</dbReference>
<sequence>MSKSGTWPGGVVVEASSNMDSAGSCDSVISMNSGYSEDSMEHLTAEERACLMYLEETIEALEVQEDSGLSNDESEALSRAAKQKDHMRENDISVLISESGPHGESRPPAPVVAAPLATSTQTGTEHHAVSQRFEPQNTPTAAQPSPPAPEPATGDKMHSTMGLAGGGNAHPESGTSSGPWTGVSTESPEIELAIIPPPSDFMDEPDTPSLPEKAKDVPPPEGISAVPKETVSLNPLHSDVPVKKTSISPPVIMDPPAKPPPISALSTQLSHPPEIPELKSPPAVAPKPKKLPANILLKSNKSVVDGSSGHSVASSSDRLLLDPQRVRMEALRKLGLIKSNEEETVPSLSPKLPAKHRPPWTAPSPPVSPAAPRTPPMTPPAAHPNSPPPTSRSALPAALPSATTAAPPAQAPDVLPAPAAFRDPSGSLSSNGNLTTATPPLTPPTPVKQRTSPKVTAIKSATLERSGLGLSRYIADQHSAEAGQGTSGEQSPRQLRSARPRPASLGSGKEFSQAKGEDFRAGHAGTTMPVLTQPGPQHSKESAKLPRAQGISVLICPRAEDDDNRREALKKLGLLRD</sequence>